<gene>
    <name evidence="2" type="ordered locus">DSY3277</name>
</gene>
<dbReference type="InterPro" id="IPR021451">
    <property type="entry name" value="DUF3102"/>
</dbReference>
<dbReference type="Pfam" id="PF11300">
    <property type="entry name" value="DUF3102"/>
    <property type="match status" value="1"/>
</dbReference>
<evidence type="ECO:0000313" key="3">
    <source>
        <dbReference type="Proteomes" id="UP000001946"/>
    </source>
</evidence>
<dbReference type="KEGG" id="dsy:DSY3277"/>
<keyword evidence="3" id="KW-1185">Reference proteome</keyword>
<dbReference type="Proteomes" id="UP000001946">
    <property type="component" value="Chromosome"/>
</dbReference>
<feature type="compositionally biased region" description="Low complexity" evidence="1">
    <location>
        <begin position="151"/>
        <end position="168"/>
    </location>
</feature>
<feature type="compositionally biased region" description="Polar residues" evidence="1">
    <location>
        <begin position="169"/>
        <end position="186"/>
    </location>
</feature>
<dbReference type="STRING" id="138119.DSY3277"/>
<proteinExistence type="predicted"/>
<dbReference type="EMBL" id="AP008230">
    <property type="protein sequence ID" value="BAE85066.1"/>
    <property type="molecule type" value="Genomic_DNA"/>
</dbReference>
<feature type="region of interest" description="Disordered" evidence="1">
    <location>
        <begin position="135"/>
        <end position="186"/>
    </location>
</feature>
<reference evidence="2 3" key="1">
    <citation type="journal article" date="2006" name="J. Bacteriol.">
        <title>Complete genome sequence of the dehalorespiring bacterium Desulfitobacterium hafniense Y51 and comparison with Dehalococcoides ethenogenes 195.</title>
        <authorList>
            <person name="Nonaka H."/>
            <person name="Keresztes G."/>
            <person name="Shinoda Y."/>
            <person name="Ikenaga Y."/>
            <person name="Abe M."/>
            <person name="Naito K."/>
            <person name="Inatomi K."/>
            <person name="Furukawa K."/>
            <person name="Inui M."/>
            <person name="Yukawa H."/>
        </authorList>
    </citation>
    <scope>NUCLEOTIDE SEQUENCE [LARGE SCALE GENOMIC DNA]</scope>
    <source>
        <strain evidence="2 3">Y51</strain>
    </source>
</reference>
<evidence type="ECO:0008006" key="4">
    <source>
        <dbReference type="Google" id="ProtNLM"/>
    </source>
</evidence>
<accession>Q24SC6</accession>
<evidence type="ECO:0000313" key="2">
    <source>
        <dbReference type="EMBL" id="BAE85066.1"/>
    </source>
</evidence>
<dbReference type="HOGENOM" id="CLU_062996_0_0_9"/>
<protein>
    <recommendedName>
        <fullName evidence="4">Protein export cytoplasm protein SecA ATPase RNA helicase</fullName>
    </recommendedName>
</protein>
<sequence length="294" mass="33082">MERTGRLMNASSTERTPIVIAAEINAINRESRKMLLKNAIEVGRRLKEAKELLNHGEWLKWLKESVNYSKSTAENLMNLYKEYGPKLLSSSDDNPNSQTFGNLTYSQALLLLGLPEEEREEFAAQNDVGNMTARQLSQAVKEQRASTPAKEQPQSQSQAEPQVEPQSEFQTESPARPTPQNSGDIQIQYVTRTVKPQRESSTKHKSAPTPTLATETSFVTNYEEKCTACCQTIADAFQELLNALMQLARLDPQTKEKCSQNAGQLASYMVERLKEWPPVVTTNMKGVRTHPTYE</sequence>
<evidence type="ECO:0000256" key="1">
    <source>
        <dbReference type="SAM" id="MobiDB-lite"/>
    </source>
</evidence>
<organism evidence="2 3">
    <name type="scientific">Desulfitobacterium hafniense (strain Y51)</name>
    <dbReference type="NCBI Taxonomy" id="138119"/>
    <lineage>
        <taxon>Bacteria</taxon>
        <taxon>Bacillati</taxon>
        <taxon>Bacillota</taxon>
        <taxon>Clostridia</taxon>
        <taxon>Eubacteriales</taxon>
        <taxon>Desulfitobacteriaceae</taxon>
        <taxon>Desulfitobacterium</taxon>
    </lineage>
</organism>
<dbReference type="AlphaFoldDB" id="Q24SC6"/>
<dbReference type="eggNOG" id="COG3170">
    <property type="taxonomic scope" value="Bacteria"/>
</dbReference>
<name>Q24SC6_DESHY</name>